<dbReference type="RefSeq" id="WP_177197055.1">
    <property type="nucleotide sequence ID" value="NZ_FNXY01000005.1"/>
</dbReference>
<keyword evidence="4" id="KW-1185">Reference proteome</keyword>
<dbReference type="Pfam" id="PF02230">
    <property type="entry name" value="Abhydrolase_2"/>
    <property type="match status" value="1"/>
</dbReference>
<evidence type="ECO:0000313" key="3">
    <source>
        <dbReference type="EMBL" id="SEJ16294.1"/>
    </source>
</evidence>
<dbReference type="PANTHER" id="PTHR10655">
    <property type="entry name" value="LYSOPHOSPHOLIPASE-RELATED"/>
    <property type="match status" value="1"/>
</dbReference>
<sequence length="239" mass="26867">MNKLFLTVFLWLLSLPIFAQFPLQKDLPLSYLVSQPKTKTSKPGLLILLHGYGSNEADLFSLREMLPSDFFIMSVRAPTALAPNAYQWFRSETIKGVKGGNLKDLETNSDLIKAFIKGAVKKYKADPSQVYLIGFSQGAMMSFEVGLTSPELLRGIAPLSGRIFESLRPNIKPSSAFKNFKIFIGHGTTDEKVLYHYATEAVSILKEKQIPAVLHTYQGMPHSINEQEINDLIKWLKEK</sequence>
<dbReference type="AlphaFoldDB" id="A0A1H6WM87"/>
<dbReference type="Gene3D" id="3.40.50.1820">
    <property type="entry name" value="alpha/beta hydrolase"/>
    <property type="match status" value="1"/>
</dbReference>
<comment type="similarity">
    <text evidence="1">Belongs to the AB hydrolase superfamily. AB hydrolase 2 family.</text>
</comment>
<evidence type="ECO:0000256" key="1">
    <source>
        <dbReference type="ARBA" id="ARBA00006499"/>
    </source>
</evidence>
<evidence type="ECO:0000259" key="2">
    <source>
        <dbReference type="Pfam" id="PF02230"/>
    </source>
</evidence>
<reference evidence="3 4" key="1">
    <citation type="submission" date="2016-10" db="EMBL/GenBank/DDBJ databases">
        <authorList>
            <person name="de Groot N.N."/>
        </authorList>
    </citation>
    <scope>NUCLEOTIDE SEQUENCE [LARGE SCALE GENOMIC DNA]</scope>
    <source>
        <strain evidence="3 4">DSM 19938</strain>
    </source>
</reference>
<dbReference type="Proteomes" id="UP000199532">
    <property type="component" value="Unassembled WGS sequence"/>
</dbReference>
<dbReference type="GO" id="GO:0052689">
    <property type="term" value="F:carboxylic ester hydrolase activity"/>
    <property type="evidence" value="ECO:0007669"/>
    <property type="project" value="TreeGrafter"/>
</dbReference>
<organism evidence="3 4">
    <name type="scientific">Dyadobacter koreensis</name>
    <dbReference type="NCBI Taxonomy" id="408657"/>
    <lineage>
        <taxon>Bacteria</taxon>
        <taxon>Pseudomonadati</taxon>
        <taxon>Bacteroidota</taxon>
        <taxon>Cytophagia</taxon>
        <taxon>Cytophagales</taxon>
        <taxon>Spirosomataceae</taxon>
        <taxon>Dyadobacter</taxon>
    </lineage>
</organism>
<dbReference type="STRING" id="408657.SAMN04487995_3549"/>
<dbReference type="PANTHER" id="PTHR10655:SF67">
    <property type="entry name" value="PHOSPHOLIPASE_CARBOXYLESTERASE SUPERFAMILY (AFU_ORTHOLOGUE AFUA_5G09340)"/>
    <property type="match status" value="1"/>
</dbReference>
<dbReference type="EMBL" id="FNXY01000005">
    <property type="protein sequence ID" value="SEJ16294.1"/>
    <property type="molecule type" value="Genomic_DNA"/>
</dbReference>
<dbReference type="InterPro" id="IPR050565">
    <property type="entry name" value="LYPA1-2/EST-like"/>
</dbReference>
<dbReference type="SUPFAM" id="SSF53474">
    <property type="entry name" value="alpha/beta-Hydrolases"/>
    <property type="match status" value="1"/>
</dbReference>
<dbReference type="InterPro" id="IPR003140">
    <property type="entry name" value="PLipase/COase/thioEstase"/>
</dbReference>
<evidence type="ECO:0000313" key="4">
    <source>
        <dbReference type="Proteomes" id="UP000199532"/>
    </source>
</evidence>
<dbReference type="GO" id="GO:0005737">
    <property type="term" value="C:cytoplasm"/>
    <property type="evidence" value="ECO:0007669"/>
    <property type="project" value="TreeGrafter"/>
</dbReference>
<feature type="domain" description="Phospholipase/carboxylesterase/thioesterase" evidence="2">
    <location>
        <begin position="42"/>
        <end position="237"/>
    </location>
</feature>
<proteinExistence type="inferred from homology"/>
<dbReference type="InterPro" id="IPR029058">
    <property type="entry name" value="AB_hydrolase_fold"/>
</dbReference>
<gene>
    <name evidence="3" type="ORF">SAMN04487995_3549</name>
</gene>
<dbReference type="GO" id="GO:0008474">
    <property type="term" value="F:palmitoyl-(protein) hydrolase activity"/>
    <property type="evidence" value="ECO:0007669"/>
    <property type="project" value="TreeGrafter"/>
</dbReference>
<name>A0A1H6WM87_9BACT</name>
<accession>A0A1H6WM87</accession>
<protein>
    <submittedName>
        <fullName evidence="3">Phospholipase/carboxylesterase</fullName>
    </submittedName>
</protein>